<reference evidence="2 3" key="1">
    <citation type="submission" date="2020-03" db="EMBL/GenBank/DDBJ databases">
        <title>WGS of the type strain of Planosporangium spp.</title>
        <authorList>
            <person name="Thawai C."/>
        </authorList>
    </citation>
    <scope>NUCLEOTIDE SEQUENCE [LARGE SCALE GENOMIC DNA]</scope>
    <source>
        <strain evidence="2 3">TBRC 5610</strain>
    </source>
</reference>
<dbReference type="Proteomes" id="UP000722989">
    <property type="component" value="Unassembled WGS sequence"/>
</dbReference>
<gene>
    <name evidence="2" type="ORF">HC031_09630</name>
</gene>
<comment type="caution">
    <text evidence="2">The sequence shown here is derived from an EMBL/GenBank/DDBJ whole genome shotgun (WGS) entry which is preliminary data.</text>
</comment>
<keyword evidence="3" id="KW-1185">Reference proteome</keyword>
<dbReference type="InterPro" id="IPR036237">
    <property type="entry name" value="Xyl_isomerase-like_sf"/>
</dbReference>
<dbReference type="GO" id="GO:0016853">
    <property type="term" value="F:isomerase activity"/>
    <property type="evidence" value="ECO:0007669"/>
    <property type="project" value="UniProtKB-KW"/>
</dbReference>
<feature type="domain" description="Xylose isomerase-like TIM barrel" evidence="1">
    <location>
        <begin position="9"/>
        <end position="254"/>
    </location>
</feature>
<accession>A0ABX0XX71</accession>
<dbReference type="PANTHER" id="PTHR12110:SF41">
    <property type="entry name" value="INOSOSE DEHYDRATASE"/>
    <property type="match status" value="1"/>
</dbReference>
<dbReference type="SUPFAM" id="SSF51658">
    <property type="entry name" value="Xylose isomerase-like"/>
    <property type="match status" value="1"/>
</dbReference>
<evidence type="ECO:0000313" key="3">
    <source>
        <dbReference type="Proteomes" id="UP000722989"/>
    </source>
</evidence>
<dbReference type="EMBL" id="JAATVY010000004">
    <property type="protein sequence ID" value="NJC69970.1"/>
    <property type="molecule type" value="Genomic_DNA"/>
</dbReference>
<proteinExistence type="predicted"/>
<organism evidence="2 3">
    <name type="scientific">Planosporangium thailandense</name>
    <dbReference type="NCBI Taxonomy" id="765197"/>
    <lineage>
        <taxon>Bacteria</taxon>
        <taxon>Bacillati</taxon>
        <taxon>Actinomycetota</taxon>
        <taxon>Actinomycetes</taxon>
        <taxon>Micromonosporales</taxon>
        <taxon>Micromonosporaceae</taxon>
        <taxon>Planosporangium</taxon>
    </lineage>
</organism>
<dbReference type="InterPro" id="IPR050312">
    <property type="entry name" value="IolE/XylAMocC-like"/>
</dbReference>
<dbReference type="RefSeq" id="WP_167924827.1">
    <property type="nucleotide sequence ID" value="NZ_JAATVY010000004.1"/>
</dbReference>
<dbReference type="InterPro" id="IPR013022">
    <property type="entry name" value="Xyl_isomerase-like_TIM-brl"/>
</dbReference>
<dbReference type="Gene3D" id="3.20.20.150">
    <property type="entry name" value="Divalent-metal-dependent TIM barrel enzymes"/>
    <property type="match status" value="1"/>
</dbReference>
<name>A0ABX0XX71_9ACTN</name>
<sequence length="279" mass="31151">MPRSEALDTIASLNFQWVDLGMLRTFNVGEGPFRALHLDALEVDADEVRQVRDRLDAAGFKLAAVNAGGGYLNVPWEREEGTAYIRRSIEICRELGGYAVTIQSGKLLRGTDWRANVDYVAPVIRELASFAAETGVELHIEGPHIEMLTHNLATTRDFFEIVDHPNLFVTMDPSHIVVADEDPLEVTRALGHLIRHVHIRDGAGASPVIVPGRGEIDWPAYVRVLQEIGYQRPVMIELCQDESEEYEASNARFLADTNFSQRFMRNVLDVVASSDALAR</sequence>
<protein>
    <submittedName>
        <fullName evidence="2">Sugar phosphate isomerase/epimerase</fullName>
    </submittedName>
</protein>
<evidence type="ECO:0000313" key="2">
    <source>
        <dbReference type="EMBL" id="NJC69970.1"/>
    </source>
</evidence>
<keyword evidence="2" id="KW-0413">Isomerase</keyword>
<evidence type="ECO:0000259" key="1">
    <source>
        <dbReference type="Pfam" id="PF01261"/>
    </source>
</evidence>
<dbReference type="PANTHER" id="PTHR12110">
    <property type="entry name" value="HYDROXYPYRUVATE ISOMERASE"/>
    <property type="match status" value="1"/>
</dbReference>
<dbReference type="Pfam" id="PF01261">
    <property type="entry name" value="AP_endonuc_2"/>
    <property type="match status" value="1"/>
</dbReference>